<accession>A0ABW8T0B7</accession>
<dbReference type="SUPFAM" id="SSF58104">
    <property type="entry name" value="Methyl-accepting chemotaxis protein (MCP) signaling domain"/>
    <property type="match status" value="1"/>
</dbReference>
<dbReference type="SMART" id="SM00283">
    <property type="entry name" value="MA"/>
    <property type="match status" value="1"/>
</dbReference>
<keyword evidence="8" id="KW-1185">Reference proteome</keyword>
<reference evidence="7 8" key="1">
    <citation type="submission" date="2024-11" db="EMBL/GenBank/DDBJ databases">
        <authorList>
            <person name="Heng Y.C."/>
            <person name="Lim A.C.H."/>
            <person name="Lee J.K.Y."/>
            <person name="Kittelmann S."/>
        </authorList>
    </citation>
    <scope>NUCLEOTIDE SEQUENCE [LARGE SCALE GENOMIC DNA]</scope>
    <source>
        <strain evidence="7 8">WILCCON 0185</strain>
    </source>
</reference>
<dbReference type="Gene3D" id="1.10.287.950">
    <property type="entry name" value="Methyl-accepting chemotaxis protein"/>
    <property type="match status" value="1"/>
</dbReference>
<feature type="transmembrane region" description="Helical" evidence="4">
    <location>
        <begin position="25"/>
        <end position="46"/>
    </location>
</feature>
<dbReference type="Pfam" id="PF00672">
    <property type="entry name" value="HAMP"/>
    <property type="match status" value="1"/>
</dbReference>
<feature type="domain" description="Methyl-accepting transducer" evidence="5">
    <location>
        <begin position="294"/>
        <end position="551"/>
    </location>
</feature>
<dbReference type="InterPro" id="IPR004090">
    <property type="entry name" value="Chemotax_Me-accpt_rcpt"/>
</dbReference>
<dbReference type="InterPro" id="IPR029151">
    <property type="entry name" value="Sensor-like_sf"/>
</dbReference>
<comment type="caution">
    <text evidence="7">The sequence shown here is derived from an EMBL/GenBank/DDBJ whole genome shotgun (WGS) entry which is preliminary data.</text>
</comment>
<proteinExistence type="inferred from homology"/>
<dbReference type="InterPro" id="IPR003660">
    <property type="entry name" value="HAMP_dom"/>
</dbReference>
<dbReference type="Proteomes" id="UP001623591">
    <property type="component" value="Unassembled WGS sequence"/>
</dbReference>
<evidence type="ECO:0000256" key="3">
    <source>
        <dbReference type="PROSITE-ProRule" id="PRU00284"/>
    </source>
</evidence>
<dbReference type="CDD" id="cd06225">
    <property type="entry name" value="HAMP"/>
    <property type="match status" value="1"/>
</dbReference>
<protein>
    <submittedName>
        <fullName evidence="7">Methyl-accepting chemotaxis protein</fullName>
    </submittedName>
</protein>
<comment type="similarity">
    <text evidence="2">Belongs to the methyl-accepting chemotaxis (MCP) protein family.</text>
</comment>
<dbReference type="PANTHER" id="PTHR32089:SF112">
    <property type="entry name" value="LYSOZYME-LIKE PROTEIN-RELATED"/>
    <property type="match status" value="1"/>
</dbReference>
<sequence length="580" mass="64423">MNKKIGLKETDDVPYFNKLKTKTTFTFLFISVIIIAMLSTSIYFVCSNIITKNIAQKAENIAKTAVSYIDIKEFEQLKTKEDEQKDSYIKMRESLSNIRKISGSKFVYTLRKNKDGKFTYVVDGSEESNLSHIGDVENSSSIYEKVWSGNPYTDAKIRQDKWGTLISSYYPIMDNNQTIGFVGIDYDASDIYAGLKNIKLLSLIFSIAASLIISFCGFLMSSYMVKPILKIAKISDKVSKGDLRNAELEFKSHDELGLLAKSFNKMILNMRKMVTEIKDTSEMLLNSSSVLTTSTSEIGISSESINKTVYEIASGSTNQAEESNKGFELVNNLSLKIEEVLKIINSTVLNTNNMKNKNDIGTESLKELDKDFNEYQKSALNVVEKIKCLEEASKSIENILQSISSIAEQTNLLALNAAIEAARAGENGKGFAVVSEEVRKLAEQASHSTEEIQKIVDNLTKDIGNISLETSSSVPLINRVKLSLDKSQEAFSEIGYTVNNTIGDIRALDGYIKDVDNVRINVLNAVENIASVAQQSAAATQEISASVEEQTSSIEEVITSTKKLDEIIESFDVIIKEYKN</sequence>
<name>A0ABW8T0B7_9CLOT</name>
<feature type="transmembrane region" description="Helical" evidence="4">
    <location>
        <begin position="200"/>
        <end position="225"/>
    </location>
</feature>
<dbReference type="EMBL" id="JBJHZZ010000001">
    <property type="protein sequence ID" value="MFL0245761.1"/>
    <property type="molecule type" value="Genomic_DNA"/>
</dbReference>
<organism evidence="7 8">
    <name type="scientific">Candidatus Clostridium stratigraminis</name>
    <dbReference type="NCBI Taxonomy" id="3381661"/>
    <lineage>
        <taxon>Bacteria</taxon>
        <taxon>Bacillati</taxon>
        <taxon>Bacillota</taxon>
        <taxon>Clostridia</taxon>
        <taxon>Eubacteriales</taxon>
        <taxon>Clostridiaceae</taxon>
        <taxon>Clostridium</taxon>
    </lineage>
</organism>
<keyword evidence="1 3" id="KW-0807">Transducer</keyword>
<evidence type="ECO:0000256" key="2">
    <source>
        <dbReference type="ARBA" id="ARBA00029447"/>
    </source>
</evidence>
<evidence type="ECO:0000256" key="1">
    <source>
        <dbReference type="ARBA" id="ARBA00023224"/>
    </source>
</evidence>
<dbReference type="Gene3D" id="6.10.340.10">
    <property type="match status" value="1"/>
</dbReference>
<keyword evidence="4" id="KW-0472">Membrane</keyword>
<dbReference type="SUPFAM" id="SSF103190">
    <property type="entry name" value="Sensory domain-like"/>
    <property type="match status" value="1"/>
</dbReference>
<dbReference type="RefSeq" id="WP_406768213.1">
    <property type="nucleotide sequence ID" value="NZ_JBJHZZ010000001.1"/>
</dbReference>
<evidence type="ECO:0000259" key="5">
    <source>
        <dbReference type="PROSITE" id="PS50111"/>
    </source>
</evidence>
<dbReference type="Pfam" id="PF00015">
    <property type="entry name" value="MCPsignal"/>
    <property type="match status" value="1"/>
</dbReference>
<feature type="domain" description="HAMP" evidence="6">
    <location>
        <begin position="222"/>
        <end position="275"/>
    </location>
</feature>
<dbReference type="PROSITE" id="PS50111">
    <property type="entry name" value="CHEMOTAXIS_TRANSDUC_2"/>
    <property type="match status" value="1"/>
</dbReference>
<dbReference type="PRINTS" id="PR00260">
    <property type="entry name" value="CHEMTRNSDUCR"/>
</dbReference>
<dbReference type="InterPro" id="IPR004089">
    <property type="entry name" value="MCPsignal_dom"/>
</dbReference>
<evidence type="ECO:0000313" key="7">
    <source>
        <dbReference type="EMBL" id="MFL0245761.1"/>
    </source>
</evidence>
<gene>
    <name evidence="7" type="ORF">ACJDUG_02065</name>
</gene>
<dbReference type="PROSITE" id="PS50885">
    <property type="entry name" value="HAMP"/>
    <property type="match status" value="1"/>
</dbReference>
<evidence type="ECO:0000259" key="6">
    <source>
        <dbReference type="PROSITE" id="PS50885"/>
    </source>
</evidence>
<keyword evidence="4" id="KW-0812">Transmembrane</keyword>
<dbReference type="SMART" id="SM00304">
    <property type="entry name" value="HAMP"/>
    <property type="match status" value="1"/>
</dbReference>
<dbReference type="PANTHER" id="PTHR32089">
    <property type="entry name" value="METHYL-ACCEPTING CHEMOTAXIS PROTEIN MCPB"/>
    <property type="match status" value="1"/>
</dbReference>
<evidence type="ECO:0000313" key="8">
    <source>
        <dbReference type="Proteomes" id="UP001623591"/>
    </source>
</evidence>
<keyword evidence="4" id="KW-1133">Transmembrane helix</keyword>
<evidence type="ECO:0000256" key="4">
    <source>
        <dbReference type="SAM" id="Phobius"/>
    </source>
</evidence>